<evidence type="ECO:0000256" key="1">
    <source>
        <dbReference type="ARBA" id="ARBA00001933"/>
    </source>
</evidence>
<evidence type="ECO:0000313" key="8">
    <source>
        <dbReference type="Proteomes" id="UP001472866"/>
    </source>
</evidence>
<keyword evidence="8" id="KW-1185">Reference proteome</keyword>
<protein>
    <submittedName>
        <fullName evidence="7">Aspartate aminotransferase</fullName>
    </submittedName>
</protein>
<comment type="similarity">
    <text evidence="2">Belongs to the class-I pyridoxal-phosphate-dependent aminotransferase family.</text>
</comment>
<gene>
    <name evidence="7" type="ORF">HKI87_01g02720</name>
</gene>
<dbReference type="PANTHER" id="PTHR46383">
    <property type="entry name" value="ASPARTATE AMINOTRANSFERASE"/>
    <property type="match status" value="1"/>
</dbReference>
<dbReference type="Gene3D" id="3.40.640.10">
    <property type="entry name" value="Type I PLP-dependent aspartate aminotransferase-like (Major domain)"/>
    <property type="match status" value="1"/>
</dbReference>
<keyword evidence="3 7" id="KW-0032">Aminotransferase</keyword>
<dbReference type="InterPro" id="IPR015424">
    <property type="entry name" value="PyrdxlP-dep_Trfase"/>
</dbReference>
<organism evidence="7 8">
    <name type="scientific">Chloropicon roscoffensis</name>
    <dbReference type="NCBI Taxonomy" id="1461544"/>
    <lineage>
        <taxon>Eukaryota</taxon>
        <taxon>Viridiplantae</taxon>
        <taxon>Chlorophyta</taxon>
        <taxon>Chloropicophyceae</taxon>
        <taxon>Chloropicales</taxon>
        <taxon>Chloropicaceae</taxon>
        <taxon>Chloropicon</taxon>
    </lineage>
</organism>
<dbReference type="InterPro" id="IPR015422">
    <property type="entry name" value="PyrdxlP-dep_Trfase_small"/>
</dbReference>
<dbReference type="InterPro" id="IPR004838">
    <property type="entry name" value="NHTrfase_class1_PyrdxlP-BS"/>
</dbReference>
<dbReference type="EMBL" id="CP151501">
    <property type="protein sequence ID" value="WZN58748.1"/>
    <property type="molecule type" value="Genomic_DNA"/>
</dbReference>
<keyword evidence="4" id="KW-0808">Transferase</keyword>
<evidence type="ECO:0000256" key="5">
    <source>
        <dbReference type="ARBA" id="ARBA00022898"/>
    </source>
</evidence>
<accession>A0AAX4NXW0</accession>
<dbReference type="GO" id="GO:0033854">
    <property type="term" value="F:glutamate-prephenate aminotransferase activity"/>
    <property type="evidence" value="ECO:0007669"/>
    <property type="project" value="UniProtKB-ARBA"/>
</dbReference>
<dbReference type="GO" id="GO:0033853">
    <property type="term" value="F:aspartate-prephenate aminotransferase activity"/>
    <property type="evidence" value="ECO:0007669"/>
    <property type="project" value="UniProtKB-ARBA"/>
</dbReference>
<dbReference type="Gene3D" id="3.90.1150.10">
    <property type="entry name" value="Aspartate Aminotransferase, domain 1"/>
    <property type="match status" value="1"/>
</dbReference>
<dbReference type="CDD" id="cd00609">
    <property type="entry name" value="AAT_like"/>
    <property type="match status" value="1"/>
</dbReference>
<dbReference type="SUPFAM" id="SSF53383">
    <property type="entry name" value="PLP-dependent transferases"/>
    <property type="match status" value="1"/>
</dbReference>
<dbReference type="PANTHER" id="PTHR46383:SF1">
    <property type="entry name" value="ASPARTATE AMINOTRANSFERASE"/>
    <property type="match status" value="1"/>
</dbReference>
<dbReference type="InterPro" id="IPR004839">
    <property type="entry name" value="Aminotransferase_I/II_large"/>
</dbReference>
<dbReference type="Pfam" id="PF00155">
    <property type="entry name" value="Aminotran_1_2"/>
    <property type="match status" value="1"/>
</dbReference>
<dbReference type="InterPro" id="IPR050596">
    <property type="entry name" value="AspAT/PAT-like"/>
</dbReference>
<evidence type="ECO:0000259" key="6">
    <source>
        <dbReference type="Pfam" id="PF00155"/>
    </source>
</evidence>
<name>A0AAX4NXW0_9CHLO</name>
<dbReference type="GO" id="GO:0030170">
    <property type="term" value="F:pyridoxal phosphate binding"/>
    <property type="evidence" value="ECO:0007669"/>
    <property type="project" value="InterPro"/>
</dbReference>
<proteinExistence type="inferred from homology"/>
<feature type="domain" description="Aminotransferase class I/classII large" evidence="6">
    <location>
        <begin position="6"/>
        <end position="380"/>
    </location>
</feature>
<sequence length="391" mass="41450">MKREGKDVISLAPGEPDFATPERVARAGGLAIEEGRTKYSPNAGIADLREAIVAKLERENGITGLSPTDSVVVTNGAKQAIAETILAACSPGDEVVVPSPYWVSYPEMARLAGADPVVVRTRLEDNFLLTPEGLEGALTEKSRVLILCSPSNPTGAVYTKAQLAALARVACRHPRLLVISDEIYEHIYYGGEDPFPSSFASCGVPGAAERTVTVNGFSKSFAMTGWRVGYLAGPAPIAKAAAKVQSQFTSGASSLAQHAAVEALAMCEEAAASGGRCGDEVESMVAEFRRRRDYACGRLRAMGGAILPGGREPDGAFYLFPEVSEWMRGSGCETSDELCMRILREAGVATVPGSAFGQGDCLRLSYATSMGELERAFDKIEAWLRENAAGK</sequence>
<keyword evidence="5" id="KW-0663">Pyridoxal phosphate</keyword>
<dbReference type="GO" id="GO:0004069">
    <property type="term" value="F:L-aspartate:2-oxoglutarate aminotransferase activity"/>
    <property type="evidence" value="ECO:0007669"/>
    <property type="project" value="UniProtKB-ARBA"/>
</dbReference>
<dbReference type="Proteomes" id="UP001472866">
    <property type="component" value="Chromosome 01"/>
</dbReference>
<dbReference type="PROSITE" id="PS00105">
    <property type="entry name" value="AA_TRANSFER_CLASS_1"/>
    <property type="match status" value="1"/>
</dbReference>
<reference evidence="7 8" key="1">
    <citation type="submission" date="2024-03" db="EMBL/GenBank/DDBJ databases">
        <title>Complete genome sequence of the green alga Chloropicon roscoffensis RCC1871.</title>
        <authorList>
            <person name="Lemieux C."/>
            <person name="Pombert J.-F."/>
            <person name="Otis C."/>
            <person name="Turmel M."/>
        </authorList>
    </citation>
    <scope>NUCLEOTIDE SEQUENCE [LARGE SCALE GENOMIC DNA]</scope>
    <source>
        <strain evidence="7 8">RCC1871</strain>
    </source>
</reference>
<dbReference type="InterPro" id="IPR015421">
    <property type="entry name" value="PyrdxlP-dep_Trfase_major"/>
</dbReference>
<evidence type="ECO:0000256" key="3">
    <source>
        <dbReference type="ARBA" id="ARBA00022576"/>
    </source>
</evidence>
<evidence type="ECO:0000256" key="2">
    <source>
        <dbReference type="ARBA" id="ARBA00007441"/>
    </source>
</evidence>
<dbReference type="AlphaFoldDB" id="A0AAX4NXW0"/>
<evidence type="ECO:0000256" key="4">
    <source>
        <dbReference type="ARBA" id="ARBA00022679"/>
    </source>
</evidence>
<comment type="cofactor">
    <cofactor evidence="1">
        <name>pyridoxal 5'-phosphate</name>
        <dbReference type="ChEBI" id="CHEBI:597326"/>
    </cofactor>
</comment>
<evidence type="ECO:0000313" key="7">
    <source>
        <dbReference type="EMBL" id="WZN58748.1"/>
    </source>
</evidence>
<dbReference type="FunFam" id="3.40.640.10:FF:000033">
    <property type="entry name" value="Aspartate aminotransferase"/>
    <property type="match status" value="1"/>
</dbReference>
<dbReference type="GO" id="GO:0009095">
    <property type="term" value="P:aromatic amino acid family biosynthetic process, prephenate pathway"/>
    <property type="evidence" value="ECO:0007669"/>
    <property type="project" value="UniProtKB-ARBA"/>
</dbReference>